<sequence length="659" mass="74264">MYHPPFTSPAIPSVHHNDMEYGPVAPTSSHVVKKFVLCFDGTGNKFSGTDSDSNILKIYRMLDRNGDDQFHYYQPGIGTYVTKANGSMSRTSRLDKFKSWYAKAKDSAIGTSFDLHVMAGYRFLMRYYTPGDDIYFFGFSRGAYTARFLAEMLDHVGLLSAGNEEMCQFAWKTFQKWQCRLPEETDQKAAPGAKTEKKRLLEFMCAFRETFSRPVKPIRFLGLFDTVNSVPAFENAWMQRSKFPYTARSSARVIRHAVSIDERRAKFRQDLISQEKPDNSMLYKRHHKRRHAKKLLLGPDVHEDDEKVGEDRGRRDTLAPPERFRDPHETSGIRSRSADYSQYDGSSRSPVESIMSFGVHNTWASEEEGDQDILEVWFPGCHADIGGGWPLDPGDDAALSHIPLVWMVREAQKAGLDFDDEKLDALHCWYDEDEYLATQDQTDIPTIEIDPGSPPPTSGAAETNTANGVTDGAIKQVVIDADNFSSHHHSPADTEFNRFFHFAATKGRIHDVLQFKNGASGASVVSWNIMEYMPFRRMDLREDGTWKAIVWPLPKGETRDIPANAIIHSSVIKRMLADPNYRPGNLIVGGGGRGVRRAPKDMGIGKWVVACEDGHPVGECFVRKEPPKRTKTEETVTLPGGAMGMQGNYFAGRKSSRVM</sequence>
<feature type="region of interest" description="Disordered" evidence="1">
    <location>
        <begin position="294"/>
        <end position="347"/>
    </location>
</feature>
<keyword evidence="4" id="KW-1185">Reference proteome</keyword>
<protein>
    <recommendedName>
        <fullName evidence="2">T6SS Phospholipase effector Tle1-like catalytic domain-containing protein</fullName>
    </recommendedName>
</protein>
<evidence type="ECO:0000313" key="3">
    <source>
        <dbReference type="EMBL" id="KAF1920227.1"/>
    </source>
</evidence>
<dbReference type="OrthoDB" id="3162439at2759"/>
<evidence type="ECO:0000259" key="2">
    <source>
        <dbReference type="Pfam" id="PF09994"/>
    </source>
</evidence>
<feature type="compositionally biased region" description="Polar residues" evidence="1">
    <location>
        <begin position="332"/>
        <end position="347"/>
    </location>
</feature>
<reference evidence="3" key="1">
    <citation type="journal article" date="2020" name="Stud. Mycol.">
        <title>101 Dothideomycetes genomes: a test case for predicting lifestyles and emergence of pathogens.</title>
        <authorList>
            <person name="Haridas S."/>
            <person name="Albert R."/>
            <person name="Binder M."/>
            <person name="Bloem J."/>
            <person name="Labutti K."/>
            <person name="Salamov A."/>
            <person name="Andreopoulos B."/>
            <person name="Baker S."/>
            <person name="Barry K."/>
            <person name="Bills G."/>
            <person name="Bluhm B."/>
            <person name="Cannon C."/>
            <person name="Castanera R."/>
            <person name="Culley D."/>
            <person name="Daum C."/>
            <person name="Ezra D."/>
            <person name="Gonzalez J."/>
            <person name="Henrissat B."/>
            <person name="Kuo A."/>
            <person name="Liang C."/>
            <person name="Lipzen A."/>
            <person name="Lutzoni F."/>
            <person name="Magnuson J."/>
            <person name="Mondo S."/>
            <person name="Nolan M."/>
            <person name="Ohm R."/>
            <person name="Pangilinan J."/>
            <person name="Park H.-J."/>
            <person name="Ramirez L."/>
            <person name="Alfaro M."/>
            <person name="Sun H."/>
            <person name="Tritt A."/>
            <person name="Yoshinaga Y."/>
            <person name="Zwiers L.-H."/>
            <person name="Turgeon B."/>
            <person name="Goodwin S."/>
            <person name="Spatafora J."/>
            <person name="Crous P."/>
            <person name="Grigoriev I."/>
        </authorList>
    </citation>
    <scope>NUCLEOTIDE SEQUENCE</scope>
    <source>
        <strain evidence="3">HMLAC05119</strain>
    </source>
</reference>
<gene>
    <name evidence="3" type="ORF">BDU57DRAFT_508408</name>
</gene>
<accession>A0A6A5R296</accession>
<feature type="compositionally biased region" description="Basic and acidic residues" evidence="1">
    <location>
        <begin position="300"/>
        <end position="331"/>
    </location>
</feature>
<evidence type="ECO:0000313" key="4">
    <source>
        <dbReference type="Proteomes" id="UP000800096"/>
    </source>
</evidence>
<dbReference type="Pfam" id="PF09994">
    <property type="entry name" value="T6SS_Tle1-like_cat"/>
    <property type="match status" value="1"/>
</dbReference>
<dbReference type="Proteomes" id="UP000800096">
    <property type="component" value="Unassembled WGS sequence"/>
</dbReference>
<feature type="domain" description="T6SS Phospholipase effector Tle1-like catalytic" evidence="2">
    <location>
        <begin position="33"/>
        <end position="410"/>
    </location>
</feature>
<dbReference type="PANTHER" id="PTHR33840:SF2">
    <property type="entry name" value="TLE1 PHOSPHOLIPASE DOMAIN-CONTAINING PROTEIN"/>
    <property type="match status" value="1"/>
</dbReference>
<dbReference type="AlphaFoldDB" id="A0A6A5R296"/>
<dbReference type="PANTHER" id="PTHR33840">
    <property type="match status" value="1"/>
</dbReference>
<proteinExistence type="predicted"/>
<organism evidence="3 4">
    <name type="scientific">Ampelomyces quisqualis</name>
    <name type="common">Powdery mildew agent</name>
    <dbReference type="NCBI Taxonomy" id="50730"/>
    <lineage>
        <taxon>Eukaryota</taxon>
        <taxon>Fungi</taxon>
        <taxon>Dikarya</taxon>
        <taxon>Ascomycota</taxon>
        <taxon>Pezizomycotina</taxon>
        <taxon>Dothideomycetes</taxon>
        <taxon>Pleosporomycetidae</taxon>
        <taxon>Pleosporales</taxon>
        <taxon>Pleosporineae</taxon>
        <taxon>Phaeosphaeriaceae</taxon>
        <taxon>Ampelomyces</taxon>
    </lineage>
</organism>
<dbReference type="EMBL" id="ML979132">
    <property type="protein sequence ID" value="KAF1920227.1"/>
    <property type="molecule type" value="Genomic_DNA"/>
</dbReference>
<evidence type="ECO:0000256" key="1">
    <source>
        <dbReference type="SAM" id="MobiDB-lite"/>
    </source>
</evidence>
<name>A0A6A5R296_AMPQU</name>
<dbReference type="InterPro" id="IPR018712">
    <property type="entry name" value="Tle1-like_cat"/>
</dbReference>